<dbReference type="AlphaFoldDB" id="A0A2U1QP13"/>
<keyword evidence="2 6" id="KW-0396">Initiation factor</keyword>
<keyword evidence="4" id="KW-1133">Transmembrane helix</keyword>
<dbReference type="Pfam" id="PF05470">
    <property type="entry name" value="eIF-3c_N"/>
    <property type="match status" value="1"/>
</dbReference>
<dbReference type="OrthoDB" id="1729930at2759"/>
<name>A0A2U1QP13_ARTAN</name>
<keyword evidence="1" id="KW-0963">Cytoplasm</keyword>
<dbReference type="GO" id="GO:0031369">
    <property type="term" value="F:translation initiation factor binding"/>
    <property type="evidence" value="ECO:0007669"/>
    <property type="project" value="InterPro"/>
</dbReference>
<sequence>MLINMWKKCVQNMLVILDILEHYPNILVDDTVEPDENETQKGIDYKDTIRISGNLAAFLEKIDIEFFKSLQCIDPHTREYVERLQDEPLFFVLAQNVQVHLERVGDHKADAKVALKLVELVYYKPQEVYGAVRNLAAEVADGEEESGTEFKAGPPAFVSTPVIVPRTPSFPASSRALMDMLVNLINNGIYCFILLGLSLYQFGF</sequence>
<feature type="transmembrane region" description="Helical" evidence="4">
    <location>
        <begin position="184"/>
        <end position="203"/>
    </location>
</feature>
<dbReference type="GO" id="GO:0005852">
    <property type="term" value="C:eukaryotic translation initiation factor 3 complex"/>
    <property type="evidence" value="ECO:0007669"/>
    <property type="project" value="InterPro"/>
</dbReference>
<dbReference type="STRING" id="35608.A0A2U1QP13"/>
<accession>A0A2U1QP13</accession>
<dbReference type="GO" id="GO:0003743">
    <property type="term" value="F:translation initiation factor activity"/>
    <property type="evidence" value="ECO:0007669"/>
    <property type="project" value="UniProtKB-KW"/>
</dbReference>
<dbReference type="InterPro" id="IPR008905">
    <property type="entry name" value="EIF3C_N_dom"/>
</dbReference>
<evidence type="ECO:0000313" key="7">
    <source>
        <dbReference type="Proteomes" id="UP000245207"/>
    </source>
</evidence>
<keyword evidence="4" id="KW-0472">Membrane</keyword>
<dbReference type="Proteomes" id="UP000245207">
    <property type="component" value="Unassembled WGS sequence"/>
</dbReference>
<dbReference type="PANTHER" id="PTHR13937">
    <property type="entry name" value="EUKARYOTIC TRANSLATION INITATION FACTOR 3, SUBUNIT 8 EIF3S8 -RELATED"/>
    <property type="match status" value="1"/>
</dbReference>
<keyword evidence="7" id="KW-1185">Reference proteome</keyword>
<gene>
    <name evidence="6" type="ORF">CTI12_AA004010</name>
</gene>
<evidence type="ECO:0000256" key="2">
    <source>
        <dbReference type="ARBA" id="ARBA00022540"/>
    </source>
</evidence>
<dbReference type="EMBL" id="PKPP01000008">
    <property type="protein sequence ID" value="PWA99750.1"/>
    <property type="molecule type" value="Genomic_DNA"/>
</dbReference>
<dbReference type="GO" id="GO:0003723">
    <property type="term" value="F:RNA binding"/>
    <property type="evidence" value="ECO:0007669"/>
    <property type="project" value="InterPro"/>
</dbReference>
<proteinExistence type="predicted"/>
<comment type="caution">
    <text evidence="6">The sequence shown here is derived from an EMBL/GenBank/DDBJ whole genome shotgun (WGS) entry which is preliminary data.</text>
</comment>
<evidence type="ECO:0000259" key="5">
    <source>
        <dbReference type="Pfam" id="PF05470"/>
    </source>
</evidence>
<keyword evidence="4" id="KW-0812">Transmembrane</keyword>
<evidence type="ECO:0000256" key="4">
    <source>
        <dbReference type="SAM" id="Phobius"/>
    </source>
</evidence>
<reference evidence="6 7" key="1">
    <citation type="journal article" date="2018" name="Mol. Plant">
        <title>The genome of Artemisia annua provides insight into the evolution of Asteraceae family and artemisinin biosynthesis.</title>
        <authorList>
            <person name="Shen Q."/>
            <person name="Zhang L."/>
            <person name="Liao Z."/>
            <person name="Wang S."/>
            <person name="Yan T."/>
            <person name="Shi P."/>
            <person name="Liu M."/>
            <person name="Fu X."/>
            <person name="Pan Q."/>
            <person name="Wang Y."/>
            <person name="Lv Z."/>
            <person name="Lu X."/>
            <person name="Zhang F."/>
            <person name="Jiang W."/>
            <person name="Ma Y."/>
            <person name="Chen M."/>
            <person name="Hao X."/>
            <person name="Li L."/>
            <person name="Tang Y."/>
            <person name="Lv G."/>
            <person name="Zhou Y."/>
            <person name="Sun X."/>
            <person name="Brodelius P.E."/>
            <person name="Rose J.K.C."/>
            <person name="Tang K."/>
        </authorList>
    </citation>
    <scope>NUCLEOTIDE SEQUENCE [LARGE SCALE GENOMIC DNA]</scope>
    <source>
        <strain evidence="7">cv. Huhao1</strain>
        <tissue evidence="6">Leaf</tissue>
    </source>
</reference>
<protein>
    <submittedName>
        <fullName evidence="6">Eukaryotic translation initiation factor 3C</fullName>
    </submittedName>
</protein>
<evidence type="ECO:0000313" key="6">
    <source>
        <dbReference type="EMBL" id="PWA99750.1"/>
    </source>
</evidence>
<evidence type="ECO:0000256" key="3">
    <source>
        <dbReference type="ARBA" id="ARBA00022917"/>
    </source>
</evidence>
<dbReference type="InterPro" id="IPR027516">
    <property type="entry name" value="EIF3C"/>
</dbReference>
<keyword evidence="3" id="KW-0648">Protein biosynthesis</keyword>
<feature type="domain" description="Eukaryotic translation initiation factor 3 subunit C N-terminal" evidence="5">
    <location>
        <begin position="1"/>
        <end position="186"/>
    </location>
</feature>
<evidence type="ECO:0000256" key="1">
    <source>
        <dbReference type="ARBA" id="ARBA00022490"/>
    </source>
</evidence>
<dbReference type="PANTHER" id="PTHR13937:SF0">
    <property type="entry name" value="EUKARYOTIC TRANSLATION INITIATION FACTOR 3 SUBUNIT C-RELATED"/>
    <property type="match status" value="1"/>
</dbReference>
<organism evidence="6 7">
    <name type="scientific">Artemisia annua</name>
    <name type="common">Sweet wormwood</name>
    <dbReference type="NCBI Taxonomy" id="35608"/>
    <lineage>
        <taxon>Eukaryota</taxon>
        <taxon>Viridiplantae</taxon>
        <taxon>Streptophyta</taxon>
        <taxon>Embryophyta</taxon>
        <taxon>Tracheophyta</taxon>
        <taxon>Spermatophyta</taxon>
        <taxon>Magnoliopsida</taxon>
        <taxon>eudicotyledons</taxon>
        <taxon>Gunneridae</taxon>
        <taxon>Pentapetalae</taxon>
        <taxon>asterids</taxon>
        <taxon>campanulids</taxon>
        <taxon>Asterales</taxon>
        <taxon>Asteraceae</taxon>
        <taxon>Asteroideae</taxon>
        <taxon>Anthemideae</taxon>
        <taxon>Artemisiinae</taxon>
        <taxon>Artemisia</taxon>
    </lineage>
</organism>